<accession>A0A379E0Z6</accession>
<dbReference type="Gene3D" id="3.40.50.2000">
    <property type="entry name" value="Glycogen Phosphorylase B"/>
    <property type="match status" value="2"/>
</dbReference>
<organism evidence="4 5">
    <name type="scientific">Prevotella denticola</name>
    <dbReference type="NCBI Taxonomy" id="28129"/>
    <lineage>
        <taxon>Bacteria</taxon>
        <taxon>Pseudomonadati</taxon>
        <taxon>Bacteroidota</taxon>
        <taxon>Bacteroidia</taxon>
        <taxon>Bacteroidales</taxon>
        <taxon>Prevotellaceae</taxon>
        <taxon>Prevotella</taxon>
    </lineage>
</organism>
<dbReference type="GO" id="GO:0102710">
    <property type="term" value="F:D-inositol-3-phosphate glycosyltransferase activity"/>
    <property type="evidence" value="ECO:0007669"/>
    <property type="project" value="UniProtKB-EC"/>
</dbReference>
<evidence type="ECO:0000313" key="4">
    <source>
        <dbReference type="EMBL" id="SUB86397.1"/>
    </source>
</evidence>
<dbReference type="EC" id="2.4.1.250" evidence="4"/>
<dbReference type="Pfam" id="PF13439">
    <property type="entry name" value="Glyco_transf_4"/>
    <property type="match status" value="1"/>
</dbReference>
<reference evidence="4 5" key="1">
    <citation type="submission" date="2018-06" db="EMBL/GenBank/DDBJ databases">
        <authorList>
            <consortium name="Pathogen Informatics"/>
            <person name="Doyle S."/>
        </authorList>
    </citation>
    <scope>NUCLEOTIDE SEQUENCE [LARGE SCALE GENOMIC DNA]</scope>
    <source>
        <strain evidence="4 5">NCTC13067</strain>
    </source>
</reference>
<dbReference type="Proteomes" id="UP000255469">
    <property type="component" value="Unassembled WGS sequence"/>
</dbReference>
<dbReference type="EMBL" id="UGTM01000001">
    <property type="protein sequence ID" value="SUB86397.1"/>
    <property type="molecule type" value="Genomic_DNA"/>
</dbReference>
<dbReference type="CDD" id="cd03809">
    <property type="entry name" value="GT4_MtfB-like"/>
    <property type="match status" value="1"/>
</dbReference>
<proteinExistence type="predicted"/>
<protein>
    <submittedName>
        <fullName evidence="4">D-inositol-3-phosphate glycosyltransferase</fullName>
        <ecNumber evidence="4">2.4.1.250</ecNumber>
    </submittedName>
</protein>
<gene>
    <name evidence="4" type="primary">mshA</name>
    <name evidence="4" type="ORF">NCTC13067_00029</name>
</gene>
<dbReference type="GO" id="GO:0009103">
    <property type="term" value="P:lipopolysaccharide biosynthetic process"/>
    <property type="evidence" value="ECO:0007669"/>
    <property type="project" value="TreeGrafter"/>
</dbReference>
<keyword evidence="1 4" id="KW-0808">Transferase</keyword>
<feature type="domain" description="Glycosyltransferase subfamily 4-like N-terminal" evidence="3">
    <location>
        <begin position="43"/>
        <end position="178"/>
    </location>
</feature>
<dbReference type="PANTHER" id="PTHR46401">
    <property type="entry name" value="GLYCOSYLTRANSFERASE WBBK-RELATED"/>
    <property type="match status" value="1"/>
</dbReference>
<dbReference type="Pfam" id="PF00534">
    <property type="entry name" value="Glycos_transf_1"/>
    <property type="match status" value="1"/>
</dbReference>
<dbReference type="InterPro" id="IPR001296">
    <property type="entry name" value="Glyco_trans_1"/>
</dbReference>
<sequence length="380" mass="43028">MRKKTIGYDAKRIVRNGTGLGSYGRTLVNDLAPIMPDTTLRLYAPDAGRDDLRCQVQPRENVRFCYPRHLHFRLQRDWWRMKGVVKDLRRDGVELYHGLSGELPEGLSAAGIPGVVTVHDLIFLRHPEFYPALDAFFYKLKFRKMLREATRIIAISACTKRDILYYGDFPEDRIDLVYQSCSTRFSQSVSPSLLVEARRKYRLPQRYVLNVGTVEVRKNILLGIRAMAKLPADLHLVIVGRQTKYQKRLDAEIRRLGLGNRIHFLQGVPNTLLPAVYRQAEAFIYPSRYEGFGVPVIEAIQSGLPVVAATGSCLEEAGGPDSLYVDPDDADGSAAAVLSAMENRTGMVERSRHYVRRFENQDVASQVLEVYGKALGKINR</sequence>
<dbReference type="InterPro" id="IPR028098">
    <property type="entry name" value="Glyco_trans_4-like_N"/>
</dbReference>
<evidence type="ECO:0000313" key="5">
    <source>
        <dbReference type="Proteomes" id="UP000255469"/>
    </source>
</evidence>
<dbReference type="SUPFAM" id="SSF53756">
    <property type="entry name" value="UDP-Glycosyltransferase/glycogen phosphorylase"/>
    <property type="match status" value="1"/>
</dbReference>
<keyword evidence="4" id="KW-0328">Glycosyltransferase</keyword>
<dbReference type="RefSeq" id="WP_029216426.1">
    <property type="nucleotide sequence ID" value="NZ_CAUVPN010000008.1"/>
</dbReference>
<dbReference type="PANTHER" id="PTHR46401:SF2">
    <property type="entry name" value="GLYCOSYLTRANSFERASE WBBK-RELATED"/>
    <property type="match status" value="1"/>
</dbReference>
<feature type="domain" description="Glycosyl transferase family 1" evidence="2">
    <location>
        <begin position="204"/>
        <end position="349"/>
    </location>
</feature>
<dbReference type="AlphaFoldDB" id="A0A379E0Z6"/>
<evidence type="ECO:0000259" key="3">
    <source>
        <dbReference type="Pfam" id="PF13439"/>
    </source>
</evidence>
<evidence type="ECO:0000259" key="2">
    <source>
        <dbReference type="Pfam" id="PF00534"/>
    </source>
</evidence>
<evidence type="ECO:0000256" key="1">
    <source>
        <dbReference type="ARBA" id="ARBA00022679"/>
    </source>
</evidence>
<name>A0A379E0Z6_9BACT</name>